<reference evidence="1 2" key="1">
    <citation type="submission" date="2014-10" db="EMBL/GenBank/DDBJ databases">
        <title>Genome sequence of Novosphingobium malaysiense MUSC 273(T).</title>
        <authorList>
            <person name="Lee L.-H."/>
        </authorList>
    </citation>
    <scope>NUCLEOTIDE SEQUENCE [LARGE SCALE GENOMIC DNA]</scope>
    <source>
        <strain evidence="1 2">MUSC 273</strain>
    </source>
</reference>
<evidence type="ECO:0000313" key="1">
    <source>
        <dbReference type="EMBL" id="KHK92875.1"/>
    </source>
</evidence>
<proteinExistence type="predicted"/>
<organism evidence="1 2">
    <name type="scientific">Novosphingobium malaysiense</name>
    <dbReference type="NCBI Taxonomy" id="1348853"/>
    <lineage>
        <taxon>Bacteria</taxon>
        <taxon>Pseudomonadati</taxon>
        <taxon>Pseudomonadota</taxon>
        <taxon>Alphaproteobacteria</taxon>
        <taxon>Sphingomonadales</taxon>
        <taxon>Sphingomonadaceae</taxon>
        <taxon>Novosphingobium</taxon>
    </lineage>
</organism>
<name>A0A0B1ZNZ8_9SPHN</name>
<dbReference type="Proteomes" id="UP000031057">
    <property type="component" value="Unassembled WGS sequence"/>
</dbReference>
<dbReference type="AlphaFoldDB" id="A0A0B1ZNZ8"/>
<gene>
    <name evidence="1" type="ORF">LK12_00185</name>
</gene>
<sequence length="98" mass="11019">MEEAMPNSHDRSRGMNETLHELFLDNQGNLTFSDFRDISDAMMSGYARFIRLGVPGHTIGLAMLGATMNLYELFGMRTDLPELLRSIAARIEEQGNPN</sequence>
<comment type="caution">
    <text evidence="1">The sequence shown here is derived from an EMBL/GenBank/DDBJ whole genome shotgun (WGS) entry which is preliminary data.</text>
</comment>
<evidence type="ECO:0000313" key="2">
    <source>
        <dbReference type="Proteomes" id="UP000031057"/>
    </source>
</evidence>
<keyword evidence="2" id="KW-1185">Reference proteome</keyword>
<dbReference type="EMBL" id="JTDI01000001">
    <property type="protein sequence ID" value="KHK92875.1"/>
    <property type="molecule type" value="Genomic_DNA"/>
</dbReference>
<protein>
    <submittedName>
        <fullName evidence="1">Uncharacterized protein</fullName>
    </submittedName>
</protein>
<accession>A0A0B1ZNZ8</accession>